<evidence type="ECO:0000313" key="3">
    <source>
        <dbReference type="Proteomes" id="UP001341281"/>
    </source>
</evidence>
<accession>A0AAQ3WXN3</accession>
<evidence type="ECO:0000256" key="1">
    <source>
        <dbReference type="SAM" id="MobiDB-lite"/>
    </source>
</evidence>
<feature type="region of interest" description="Disordered" evidence="1">
    <location>
        <begin position="51"/>
        <end position="82"/>
    </location>
</feature>
<dbReference type="AlphaFoldDB" id="A0AAQ3WXN3"/>
<name>A0AAQ3WXN3_PASNO</name>
<feature type="compositionally biased region" description="Pro residues" evidence="1">
    <location>
        <begin position="53"/>
        <end position="69"/>
    </location>
</feature>
<keyword evidence="3" id="KW-1185">Reference proteome</keyword>
<dbReference type="PANTHER" id="PTHR47150">
    <property type="entry name" value="OS12G0169200 PROTEIN"/>
    <property type="match status" value="1"/>
</dbReference>
<dbReference type="PANTHER" id="PTHR47150:SF6">
    <property type="entry name" value="OS01G0872900 PROTEIN"/>
    <property type="match status" value="1"/>
</dbReference>
<evidence type="ECO:0000313" key="2">
    <source>
        <dbReference type="EMBL" id="WVZ77256.1"/>
    </source>
</evidence>
<dbReference type="EMBL" id="CP144749">
    <property type="protein sequence ID" value="WVZ77256.1"/>
    <property type="molecule type" value="Genomic_DNA"/>
</dbReference>
<reference evidence="2 3" key="1">
    <citation type="submission" date="2024-02" db="EMBL/GenBank/DDBJ databases">
        <title>High-quality chromosome-scale genome assembly of Pensacola bahiagrass (Paspalum notatum Flugge var. saurae).</title>
        <authorList>
            <person name="Vega J.M."/>
            <person name="Podio M."/>
            <person name="Orjuela J."/>
            <person name="Siena L.A."/>
            <person name="Pessino S.C."/>
            <person name="Combes M.C."/>
            <person name="Mariac C."/>
            <person name="Albertini E."/>
            <person name="Pupilli F."/>
            <person name="Ortiz J.P.A."/>
            <person name="Leblanc O."/>
        </authorList>
    </citation>
    <scope>NUCLEOTIDE SEQUENCE [LARGE SCALE GENOMIC DNA]</scope>
    <source>
        <strain evidence="2">R1</strain>
        <tissue evidence="2">Leaf</tissue>
    </source>
</reference>
<dbReference type="InterPro" id="IPR006912">
    <property type="entry name" value="Harbinger_derived_prot"/>
</dbReference>
<feature type="region of interest" description="Disordered" evidence="1">
    <location>
        <begin position="117"/>
        <end position="197"/>
    </location>
</feature>
<dbReference type="Pfam" id="PF04827">
    <property type="entry name" value="Plant_tran"/>
    <property type="match status" value="1"/>
</dbReference>
<organism evidence="2 3">
    <name type="scientific">Paspalum notatum var. saurae</name>
    <dbReference type="NCBI Taxonomy" id="547442"/>
    <lineage>
        <taxon>Eukaryota</taxon>
        <taxon>Viridiplantae</taxon>
        <taxon>Streptophyta</taxon>
        <taxon>Embryophyta</taxon>
        <taxon>Tracheophyta</taxon>
        <taxon>Spermatophyta</taxon>
        <taxon>Magnoliopsida</taxon>
        <taxon>Liliopsida</taxon>
        <taxon>Poales</taxon>
        <taxon>Poaceae</taxon>
        <taxon>PACMAD clade</taxon>
        <taxon>Panicoideae</taxon>
        <taxon>Andropogonodae</taxon>
        <taxon>Paspaleae</taxon>
        <taxon>Paspalinae</taxon>
        <taxon>Paspalum</taxon>
    </lineage>
</organism>
<evidence type="ECO:0008006" key="4">
    <source>
        <dbReference type="Google" id="ProtNLM"/>
    </source>
</evidence>
<protein>
    <recommendedName>
        <fullName evidence="4">DDE Tnp4 domain-containing protein</fullName>
    </recommendedName>
</protein>
<gene>
    <name evidence="2" type="ORF">U9M48_025143</name>
</gene>
<proteinExistence type="predicted"/>
<sequence length="430" mass="48013">MAPSIRLVRGIEWLHFLFGWMDNKNRMTDLLVTVKVGPACQSQSTHRVFFPNAPLPPLPPTHARLPPPSRRPRHLPPLSRRPRAVPAAGLATRAPPRLPSPLALPLPVTAAAAAPISSLRLHQPPPRPRWSRRSTFAMAPQPHPGAASPPYPAAGSPVGRSPPSLAGRRRSAMAHGEGSVSRQGQAGGRWEKGDGSQRRRFGMTASDKFSGMSRFQMRRHHVERIMHVVEGSNPDYFTSKRDCCGKEGLSALQKCVAALRILTYGLLAHAVDEYNVLQRSPVFSNYERGRSSPVDFKVNGNTYNMGYYLADGIYSEWLAFVKTIRHPMEAKTQHFSKMQDSACKDIERAFGVLRARFAIVRGLAYGWHPKQIKEIMMCCIIFHNMIVEDEGEHAGNTNFSNIGLQNKNDHFQLQHDLIEHLWMLLGSNNV</sequence>
<feature type="compositionally biased region" description="Pro residues" evidence="1">
    <location>
        <begin position="141"/>
        <end position="152"/>
    </location>
</feature>
<dbReference type="Proteomes" id="UP001341281">
    <property type="component" value="Chromosome 05"/>
</dbReference>